<sequence>MGAKKEVSRIDRRVKRWMAKWVISETPRELYLEDPTEGLKDYINDMESSDALGVHSEHLATWHLAMYEQMALNSIHEFSELSLASTYYGYMLKFESAFVTGGSNSPIVPSTAALALSLAAIANWPVEFKARFDIILNGLDTALLDLKHRQSGKLFHHFWFILQLYAKSVNRKIDVFQYARPETPSPYEQVLEQWDTPDQSLLDALVSQMADFHLFNAATPMHDEIFEFDYEDRMLFPYEVLTLLRTREWHSLKNPTAFEHPLMQHPLSKLPLQLTEPETTLLDEVVRKFNLEQFHISS</sequence>
<reference evidence="1 2" key="1">
    <citation type="submission" date="2018-06" db="EMBL/GenBank/DDBJ databases">
        <title>Bacteria isolated from soil of Wuhan.</title>
        <authorList>
            <person name="Wei X."/>
            <person name="Chunhua H."/>
        </authorList>
    </citation>
    <scope>NUCLEOTIDE SEQUENCE [LARGE SCALE GENOMIC DNA]</scope>
    <source>
        <strain evidence="2">xwS2</strain>
    </source>
</reference>
<dbReference type="Proteomes" id="UP000288983">
    <property type="component" value="Unassembled WGS sequence"/>
</dbReference>
<evidence type="ECO:0000313" key="1">
    <source>
        <dbReference type="EMBL" id="RWU17032.1"/>
    </source>
</evidence>
<evidence type="ECO:0000313" key="2">
    <source>
        <dbReference type="Proteomes" id="UP000288983"/>
    </source>
</evidence>
<comment type="caution">
    <text evidence="1">The sequence shown here is derived from an EMBL/GenBank/DDBJ whole genome shotgun (WGS) entry which is preliminary data.</text>
</comment>
<dbReference type="AlphaFoldDB" id="A0A443ZEQ6"/>
<protein>
    <submittedName>
        <fullName evidence="1">Uncharacterized protein</fullName>
    </submittedName>
</protein>
<organism evidence="1 2">
    <name type="scientific">Pseudomonas alkylphenolica</name>
    <dbReference type="NCBI Taxonomy" id="237609"/>
    <lineage>
        <taxon>Bacteria</taxon>
        <taxon>Pseudomonadati</taxon>
        <taxon>Pseudomonadota</taxon>
        <taxon>Gammaproteobacteria</taxon>
        <taxon>Pseudomonadales</taxon>
        <taxon>Pseudomonadaceae</taxon>
        <taxon>Pseudomonas</taxon>
    </lineage>
</organism>
<proteinExistence type="predicted"/>
<gene>
    <name evidence="1" type="ORF">DM813_27085</name>
</gene>
<dbReference type="EMBL" id="QJRG01000050">
    <property type="protein sequence ID" value="RWU17032.1"/>
    <property type="molecule type" value="Genomic_DNA"/>
</dbReference>
<accession>A0A443ZEQ6</accession>
<name>A0A443ZEQ6_9PSED</name>